<accession>S8CNY9</accession>
<dbReference type="AlphaFoldDB" id="S8CNY9"/>
<feature type="region of interest" description="Disordered" evidence="1">
    <location>
        <begin position="28"/>
        <end position="59"/>
    </location>
</feature>
<evidence type="ECO:0000313" key="2">
    <source>
        <dbReference type="EMBL" id="EPS68834.1"/>
    </source>
</evidence>
<feature type="compositionally biased region" description="Basic and acidic residues" evidence="1">
    <location>
        <begin position="33"/>
        <end position="55"/>
    </location>
</feature>
<protein>
    <submittedName>
        <fullName evidence="2">Uncharacterized protein</fullName>
    </submittedName>
</protein>
<keyword evidence="3" id="KW-1185">Reference proteome</keyword>
<reference evidence="2 3" key="1">
    <citation type="journal article" date="2013" name="BMC Genomics">
        <title>The miniature genome of a carnivorous plant Genlisea aurea contains a low number of genes and short non-coding sequences.</title>
        <authorList>
            <person name="Leushkin E.V."/>
            <person name="Sutormin R.A."/>
            <person name="Nabieva E.R."/>
            <person name="Penin A.A."/>
            <person name="Kondrashov A.S."/>
            <person name="Logacheva M.D."/>
        </authorList>
    </citation>
    <scope>NUCLEOTIDE SEQUENCE [LARGE SCALE GENOMIC DNA]</scope>
</reference>
<comment type="caution">
    <text evidence="2">The sequence shown here is derived from an EMBL/GenBank/DDBJ whole genome shotgun (WGS) entry which is preliminary data.</text>
</comment>
<dbReference type="Proteomes" id="UP000015453">
    <property type="component" value="Unassembled WGS sequence"/>
</dbReference>
<dbReference type="OrthoDB" id="1938779at2759"/>
<evidence type="ECO:0000313" key="3">
    <source>
        <dbReference type="Proteomes" id="UP000015453"/>
    </source>
</evidence>
<organism evidence="2 3">
    <name type="scientific">Genlisea aurea</name>
    <dbReference type="NCBI Taxonomy" id="192259"/>
    <lineage>
        <taxon>Eukaryota</taxon>
        <taxon>Viridiplantae</taxon>
        <taxon>Streptophyta</taxon>
        <taxon>Embryophyta</taxon>
        <taxon>Tracheophyta</taxon>
        <taxon>Spermatophyta</taxon>
        <taxon>Magnoliopsida</taxon>
        <taxon>eudicotyledons</taxon>
        <taxon>Gunneridae</taxon>
        <taxon>Pentapetalae</taxon>
        <taxon>asterids</taxon>
        <taxon>lamiids</taxon>
        <taxon>Lamiales</taxon>
        <taxon>Lentibulariaceae</taxon>
        <taxon>Genlisea</taxon>
    </lineage>
</organism>
<sequence>MAAAAAAPAVSTFWSAYRTRENKASNRNVISCRKNEDQPGRKINEVDNKDKDKNKAGGGGGGLWIAFERLKERLSPERNGDWKDLTLVSLSFALYVYVSQKIVCAYCLWLNNNNSW</sequence>
<proteinExistence type="predicted"/>
<gene>
    <name evidence="2" type="ORF">M569_05935</name>
</gene>
<dbReference type="EMBL" id="AUSU01002419">
    <property type="protein sequence ID" value="EPS68834.1"/>
    <property type="molecule type" value="Genomic_DNA"/>
</dbReference>
<name>S8CNY9_9LAMI</name>
<evidence type="ECO:0000256" key="1">
    <source>
        <dbReference type="SAM" id="MobiDB-lite"/>
    </source>
</evidence>